<feature type="domain" description="Large ribosomal subunit protein bL12 C-terminal" evidence="1">
    <location>
        <begin position="68"/>
        <end position="96"/>
    </location>
</feature>
<dbReference type="RefSeq" id="WP_105186669.1">
    <property type="nucleotide sequence ID" value="NZ_BAAAGO010000006.1"/>
</dbReference>
<name>A0A2N9JJ53_9ACTN</name>
<reference evidence="2 3" key="1">
    <citation type="submission" date="2018-02" db="EMBL/GenBank/DDBJ databases">
        <authorList>
            <person name="Cohen D.B."/>
            <person name="Kent A.D."/>
        </authorList>
    </citation>
    <scope>NUCLEOTIDE SEQUENCE [LARGE SCALE GENOMIC DNA]</scope>
    <source>
        <strain evidence="2">1</strain>
    </source>
</reference>
<keyword evidence="2" id="KW-0689">Ribosomal protein</keyword>
<dbReference type="EMBL" id="LT985188">
    <property type="protein sequence ID" value="SPD88080.1"/>
    <property type="molecule type" value="Genomic_DNA"/>
</dbReference>
<dbReference type="AlphaFoldDB" id="A0A2N9JJ53"/>
<dbReference type="Proteomes" id="UP000238164">
    <property type="component" value="Chromosome 1"/>
</dbReference>
<accession>A0A2N9JJ53</accession>
<dbReference type="KEGG" id="mgg:MPLG2_3050"/>
<dbReference type="GO" id="GO:0005840">
    <property type="term" value="C:ribosome"/>
    <property type="evidence" value="ECO:0007669"/>
    <property type="project" value="UniProtKB-KW"/>
</dbReference>
<keyword evidence="3" id="KW-1185">Reference proteome</keyword>
<evidence type="ECO:0000313" key="3">
    <source>
        <dbReference type="Proteomes" id="UP000238164"/>
    </source>
</evidence>
<proteinExistence type="predicted"/>
<dbReference type="GO" id="GO:0006412">
    <property type="term" value="P:translation"/>
    <property type="evidence" value="ECO:0007669"/>
    <property type="project" value="InterPro"/>
</dbReference>
<keyword evidence="2" id="KW-0687">Ribonucleoprotein</keyword>
<protein>
    <submittedName>
        <fullName evidence="2">50S ribosomal protein L12</fullName>
    </submittedName>
</protein>
<dbReference type="OrthoDB" id="3534574at2"/>
<dbReference type="InterPro" id="IPR014719">
    <property type="entry name" value="Ribosomal_bL12_C/ClpS-like"/>
</dbReference>
<dbReference type="SUPFAM" id="SSF54736">
    <property type="entry name" value="ClpS-like"/>
    <property type="match status" value="1"/>
</dbReference>
<dbReference type="GO" id="GO:0003735">
    <property type="term" value="F:structural constituent of ribosome"/>
    <property type="evidence" value="ECO:0007669"/>
    <property type="project" value="InterPro"/>
</dbReference>
<gene>
    <name evidence="2" type="ORF">MPLG2_3050</name>
</gene>
<organism evidence="2 3">
    <name type="scientific">Micropruina glycogenica</name>
    <dbReference type="NCBI Taxonomy" id="75385"/>
    <lineage>
        <taxon>Bacteria</taxon>
        <taxon>Bacillati</taxon>
        <taxon>Actinomycetota</taxon>
        <taxon>Actinomycetes</taxon>
        <taxon>Propionibacteriales</taxon>
        <taxon>Nocardioidaceae</taxon>
        <taxon>Micropruina</taxon>
    </lineage>
</organism>
<dbReference type="Gene3D" id="3.30.1390.10">
    <property type="match status" value="1"/>
</dbReference>
<sequence>MGLFSNDDHQLELRVQQLEDQVAQLWQLVQRQQLEPNGEPDGFVQPTWQPQSVSDDPVWLPEVRALVGRDRKIEAIKRVREYTGWGLAEAKQYVDRL</sequence>
<dbReference type="InterPro" id="IPR013823">
    <property type="entry name" value="Ribosomal_bL12_C"/>
</dbReference>
<evidence type="ECO:0000313" key="2">
    <source>
        <dbReference type="EMBL" id="SPD88080.1"/>
    </source>
</evidence>
<dbReference type="Pfam" id="PF00542">
    <property type="entry name" value="Ribosomal_L12"/>
    <property type="match status" value="1"/>
</dbReference>
<evidence type="ECO:0000259" key="1">
    <source>
        <dbReference type="Pfam" id="PF00542"/>
    </source>
</evidence>